<gene>
    <name evidence="16" type="ORF">BES38_14980</name>
    <name evidence="4" type="ORF">CD20_15655</name>
    <name evidence="9" type="ORF">D4271_14350</name>
    <name evidence="6" type="ORF">D4C60_14990</name>
    <name evidence="7" type="ORF">D4D89_14285</name>
    <name evidence="8" type="ORF">D4U23_14300</name>
    <name evidence="10" type="ORF">D5M70_13815</name>
    <name evidence="15" type="ORF">DCK61_15185</name>
    <name evidence="3" type="ORF">E0I39_13895</name>
    <name evidence="5" type="ORF">E1V33_13300</name>
    <name evidence="12" type="ORF">FJU19_14055</name>
    <name evidence="11" type="ORF">FPL45_15450</name>
    <name evidence="13" type="ORF">G3R95_002847</name>
    <name evidence="14" type="ORF">GHO09_13850</name>
    <name evidence="2" type="ORF">pA144_0016</name>
</gene>
<dbReference type="EMBL" id="AANOZB010000013">
    <property type="protein sequence ID" value="EDP8411268.1"/>
    <property type="molecule type" value="Genomic_DNA"/>
</dbReference>
<dbReference type="EMBL" id="AABGFX010000015">
    <property type="protein sequence ID" value="EAH3128386.1"/>
    <property type="molecule type" value="Genomic_DNA"/>
</dbReference>
<evidence type="ECO:0000313" key="8">
    <source>
        <dbReference type="EMBL" id="EAH0253560.1"/>
    </source>
</evidence>
<evidence type="ECO:0000313" key="18">
    <source>
        <dbReference type="Proteomes" id="UP000352246"/>
    </source>
</evidence>
<evidence type="ECO:0000313" key="21">
    <source>
        <dbReference type="Proteomes" id="UP000460224"/>
    </source>
</evidence>
<evidence type="ECO:0000313" key="17">
    <source>
        <dbReference type="Proteomes" id="UP000193519"/>
    </source>
</evidence>
<proteinExistence type="predicted"/>
<dbReference type="EMBL" id="KU513859">
    <property type="protein sequence ID" value="AMQ45761.1"/>
    <property type="molecule type" value="Genomic_DNA"/>
</dbReference>
<evidence type="ECO:0000313" key="15">
    <source>
        <dbReference type="EMBL" id="KAA9446543.1"/>
    </source>
</evidence>
<dbReference type="Proteomes" id="UP000460224">
    <property type="component" value="Unassembled WGS sequence"/>
</dbReference>
<evidence type="ECO:0000313" key="13">
    <source>
        <dbReference type="EMBL" id="EDP8411268.1"/>
    </source>
</evidence>
<dbReference type="Proteomes" id="UP000383365">
    <property type="component" value="Unassembled WGS sequence"/>
</dbReference>
<dbReference type="EMBL" id="AABEVT010000010">
    <property type="protein sequence ID" value="EAH0253560.1"/>
    <property type="molecule type" value="Genomic_DNA"/>
</dbReference>
<dbReference type="Proteomes" id="UP000470497">
    <property type="component" value="Unassembled WGS sequence"/>
</dbReference>
<dbReference type="Proteomes" id="UP000193519">
    <property type="component" value="Plasmid pLM58-55"/>
</dbReference>
<evidence type="ECO:0000313" key="7">
    <source>
        <dbReference type="EMBL" id="EAH0219490.1"/>
    </source>
</evidence>
<dbReference type="Proteomes" id="UP000529135">
    <property type="component" value="Unassembled WGS sequence"/>
</dbReference>
<reference evidence="15 21" key="3">
    <citation type="submission" date="2018-04" db="EMBL/GenBank/DDBJ databases">
        <title>Genome Analysis of a Prevalent Clone of Listeria monocytogenes Sequence Type 87 in China.</title>
        <authorList>
            <person name="Wang Y."/>
        </authorList>
    </citation>
    <scope>NUCLEOTIDE SEQUENCE [LARGE SCALE GENOMIC DNA]</scope>
    <source>
        <strain evidence="15 21">ICDC_LM1523</strain>
    </source>
</reference>
<accession>A0A142EC73</accession>
<dbReference type="EMBL" id="AABEVI010000014">
    <property type="protein sequence ID" value="EAH0219490.1"/>
    <property type="molecule type" value="Genomic_DNA"/>
</dbReference>
<dbReference type="AlphaFoldDB" id="A0A142EC73"/>
<evidence type="ECO:0000313" key="6">
    <source>
        <dbReference type="EMBL" id="EAG9858306.1"/>
    </source>
</evidence>
<evidence type="ECO:0000313" key="23">
    <source>
        <dbReference type="Proteomes" id="UP000478945"/>
    </source>
</evidence>
<dbReference type="EMBL" id="AAJEKY010000014">
    <property type="protein sequence ID" value="ECL0132223.1"/>
    <property type="molecule type" value="Genomic_DNA"/>
</dbReference>
<name>A0A142EC73_LISMN</name>
<evidence type="ECO:0000313" key="2">
    <source>
        <dbReference type="EMBL" id="AMQ45761.1"/>
    </source>
</evidence>
<evidence type="ECO:0000313" key="5">
    <source>
        <dbReference type="EMBL" id="EAE2661137.1"/>
    </source>
</evidence>
<evidence type="ECO:0000313" key="11">
    <source>
        <dbReference type="EMBL" id="ECH7212724.1"/>
    </source>
</evidence>
<keyword evidence="2" id="KW-0614">Plasmid</keyword>
<reference evidence="4 19" key="4">
    <citation type="submission" date="2018-06" db="EMBL/GenBank/DDBJ databases">
        <authorList>
            <consortium name="GenomeTrakr: Next Generation Sequencing Network for Food Pathogen Tracability"/>
        </authorList>
    </citation>
    <scope>NUCLEOTIDE SEQUENCE [LARGE SCALE GENOMIC DNA]</scope>
    <source>
        <strain evidence="11 18">FDA00014472</strain>
        <strain evidence="4 19">NYAG13B12507-5</strain>
    </source>
</reference>
<dbReference type="EMBL" id="AAARIE010000021">
    <property type="protein sequence ID" value="EAE2661137.1"/>
    <property type="molecule type" value="Genomic_DNA"/>
</dbReference>
<geneLocation type="plasmid" evidence="2">
    <name>pLmA144</name>
</geneLocation>
<dbReference type="EMBL" id="AABFMV010000016">
    <property type="protein sequence ID" value="EAH1616596.1"/>
    <property type="molecule type" value="Genomic_DNA"/>
</dbReference>
<evidence type="ECO:0000313" key="27">
    <source>
        <dbReference type="Proteomes" id="UP000548826"/>
    </source>
</evidence>
<evidence type="ECO:0000313" key="10">
    <source>
        <dbReference type="EMBL" id="EAH3128386.1"/>
    </source>
</evidence>
<evidence type="ECO:0000256" key="1">
    <source>
        <dbReference type="SAM" id="Phobius"/>
    </source>
</evidence>
<dbReference type="Proteomes" id="UP000548826">
    <property type="component" value="Unassembled WGS sequence"/>
</dbReference>
<dbReference type="Proteomes" id="UP000478945">
    <property type="component" value="Unassembled WGS sequence"/>
</dbReference>
<dbReference type="EMBL" id="CP098508">
    <property type="protein sequence ID" value="UUJ81139.1"/>
    <property type="molecule type" value="Genomic_DNA"/>
</dbReference>
<evidence type="ECO:0000313" key="25">
    <source>
        <dbReference type="Proteomes" id="UP000525068"/>
    </source>
</evidence>
<evidence type="ECO:0000313" key="28">
    <source>
        <dbReference type="Proteomes" id="UP000566597"/>
    </source>
</evidence>
<evidence type="ECO:0000313" key="20">
    <source>
        <dbReference type="Proteomes" id="UP000413786"/>
    </source>
</evidence>
<evidence type="ECO:0000313" key="24">
    <source>
        <dbReference type="Proteomes" id="UP000517258"/>
    </source>
</evidence>
<reference evidence="16" key="7">
    <citation type="submission" date="2022-06" db="EMBL/GenBank/DDBJ databases">
        <title>Complete genomes of Listeria monocytogenes strains L58-55 and 6179.</title>
        <authorList>
            <person name="Schmitz-Esser S."/>
            <person name="Tibbs-Cortes B.W."/>
        </authorList>
    </citation>
    <scope>NUCLEOTIDE SEQUENCE</scope>
    <source>
        <strain evidence="16">L58-55</strain>
        <plasmid evidence="16">pLM58-55</plasmid>
    </source>
</reference>
<evidence type="ECO:0000313" key="4">
    <source>
        <dbReference type="EMBL" id="EAD8147484.1"/>
    </source>
</evidence>
<reference evidence="14" key="6">
    <citation type="submission" date="2019-10" db="EMBL/GenBank/DDBJ databases">
        <authorList>
            <consortium name="NCBI Pathogen Detection Project"/>
        </authorList>
    </citation>
    <scope>NUCLEOTIDE SEQUENCE</scope>
    <source>
        <strain evidence="14">Sam_F526FDD3-C0F7-43DB-B204-E231FEF9C926</strain>
    </source>
</reference>
<feature type="transmembrane region" description="Helical" evidence="1">
    <location>
        <begin position="49"/>
        <end position="68"/>
    </location>
</feature>
<dbReference type="EMBL" id="DAAEQL010000010">
    <property type="protein sequence ID" value="HAA8491590.1"/>
    <property type="molecule type" value="Genomic_DNA"/>
</dbReference>
<dbReference type="Proteomes" id="UP000413786">
    <property type="component" value="Unassembled WGS sequence"/>
</dbReference>
<dbReference type="EMBL" id="AABEQV010000014">
    <property type="protein sequence ID" value="EAG9858306.1"/>
    <property type="molecule type" value="Genomic_DNA"/>
</dbReference>
<dbReference type="PATRIC" id="fig|1639.1020.peg.698"/>
<geneLocation type="plasmid" evidence="16 17">
    <name>pLM58-55</name>
</geneLocation>
<reference evidence="12 23" key="5">
    <citation type="submission" date="2019-06" db="EMBL/GenBank/DDBJ databases">
        <authorList>
            <person name="Ashton P.M."/>
            <person name="Dallman T."/>
            <person name="Nair S."/>
            <person name="De Pinna E."/>
            <person name="Peters T."/>
            <person name="Grant K."/>
        </authorList>
    </citation>
    <scope>NUCLEOTIDE SEQUENCE [LARGE SCALE GENOMIC DNA]</scope>
    <source>
        <strain evidence="8 28">406731</strain>
        <strain evidence="6 27">429821</strain>
        <strain evidence="9 25">562417</strain>
        <strain evidence="10 26">562428</strain>
        <strain evidence="7 24">563356</strain>
        <strain evidence="3 20">688377</strain>
        <strain evidence="12 23">760311</strain>
        <strain evidence="13 22">883775</strain>
        <strain evidence="5">RL15000161</strain>
    </source>
</reference>
<evidence type="ECO:0000313" key="19">
    <source>
        <dbReference type="Proteomes" id="UP000371553"/>
    </source>
</evidence>
<evidence type="ECO:0000313" key="29">
    <source>
        <dbReference type="Proteomes" id="UP000840567"/>
    </source>
</evidence>
<dbReference type="EMBL" id="AAAIJX010000013">
    <property type="protein sequence ID" value="EAC4483987.1"/>
    <property type="molecule type" value="Genomic_DNA"/>
</dbReference>
<evidence type="ECO:0000313" key="14">
    <source>
        <dbReference type="EMBL" id="HAA8491590.1"/>
    </source>
</evidence>
<evidence type="ECO:0000313" key="9">
    <source>
        <dbReference type="EMBL" id="EAH1616596.1"/>
    </source>
</evidence>
<dbReference type="EMBL" id="AAAPCR010000022">
    <property type="protein sequence ID" value="EAD8147484.1"/>
    <property type="molecule type" value="Genomic_DNA"/>
</dbReference>
<evidence type="ECO:0000313" key="26">
    <source>
        <dbReference type="Proteomes" id="UP000529135"/>
    </source>
</evidence>
<feature type="transmembrane region" description="Helical" evidence="1">
    <location>
        <begin position="21"/>
        <end position="43"/>
    </location>
</feature>
<dbReference type="RefSeq" id="WP_012952165.1">
    <property type="nucleotide sequence ID" value="NZ_BAAFVF010000014.1"/>
</dbReference>
<dbReference type="Proteomes" id="UP000566597">
    <property type="component" value="Unassembled WGS sequence"/>
</dbReference>
<evidence type="ECO:0000313" key="16">
    <source>
        <dbReference type="EMBL" id="UUJ81139.1"/>
    </source>
</evidence>
<evidence type="ECO:0000313" key="22">
    <source>
        <dbReference type="Proteomes" id="UP000470497"/>
    </source>
</evidence>
<dbReference type="Proteomes" id="UP000352246">
    <property type="component" value="Unassembled WGS sequence"/>
</dbReference>
<evidence type="ECO:0000313" key="12">
    <source>
        <dbReference type="EMBL" id="ECL0132223.1"/>
    </source>
</evidence>
<keyword evidence="1" id="KW-1133">Transmembrane helix</keyword>
<dbReference type="EMBL" id="AAISWI010000026">
    <property type="protein sequence ID" value="ECH7212724.1"/>
    <property type="molecule type" value="Genomic_DNA"/>
</dbReference>
<protein>
    <submittedName>
        <fullName evidence="16">DUF5592 family protein</fullName>
    </submittedName>
</protein>
<dbReference type="Proteomes" id="UP000525068">
    <property type="component" value="Unassembled WGS sequence"/>
</dbReference>
<dbReference type="Proteomes" id="UP000840567">
    <property type="component" value="Unassembled WGS sequence"/>
</dbReference>
<organism evidence="2">
    <name type="scientific">Listeria monocytogenes</name>
    <dbReference type="NCBI Taxonomy" id="1639"/>
    <lineage>
        <taxon>Bacteria</taxon>
        <taxon>Bacillati</taxon>
        <taxon>Bacillota</taxon>
        <taxon>Bacilli</taxon>
        <taxon>Bacillales</taxon>
        <taxon>Listeriaceae</taxon>
        <taxon>Listeria</taxon>
    </lineage>
</organism>
<keyword evidence="1" id="KW-0812">Transmembrane</keyword>
<reference evidence="2" key="1">
    <citation type="submission" date="2016-01" db="EMBL/GenBank/DDBJ databases">
        <title>Whole Genome Sequence of Listeria monocytogenes Serovar 1/2a Strain IZSAM_Lm_15_17439_A144 responsible of a human outbreak in 2008.</title>
        <authorList>
            <person name="Orsini M."/>
            <person name="Ordinelli A."/>
            <person name="Cornacchia A."/>
            <person name="Acciari V."/>
            <person name="Centorame P."/>
            <person name="Torresi M."/>
            <person name="Pompei A."/>
            <person name="Camma C."/>
            <person name="Gattuso A."/>
            <person name="Gianfranceschi M."/>
            <person name="Pomilio F."/>
        </authorList>
    </citation>
    <scope>NUCLEOTIDE SEQUENCE</scope>
    <source>
        <strain evidence="2">IZSAM_Lm_15_17439_A144</strain>
        <plasmid evidence="2">pLmA144</plasmid>
    </source>
</reference>
<keyword evidence="1" id="KW-0472">Membrane</keyword>
<dbReference type="EMBL" id="QDAY01000008">
    <property type="protein sequence ID" value="KAA9446543.1"/>
    <property type="molecule type" value="Genomic_DNA"/>
</dbReference>
<sequence>MANVVMKRPIRKGNHVAGNIYLRDIALFLAIPGFFFLLGYYFVAGPLKIIYDFYFLPFGAYLAINSQVNLGKKNYQSVYLIFTAQRGVWQAIDRHEIEQEELISKEQASYIKLHKY</sequence>
<evidence type="ECO:0000313" key="3">
    <source>
        <dbReference type="EMBL" id="EAC4483987.1"/>
    </source>
</evidence>
<reference evidence="14 29" key="2">
    <citation type="journal article" date="2018" name="Genome Biol.">
        <title>SKESA: strategic k-mer extension for scrupulous assemblies.</title>
        <authorList>
            <person name="Souvorov A."/>
            <person name="Agarwala R."/>
            <person name="Lipman D.J."/>
        </authorList>
    </citation>
    <scope>NUCLEOTIDE SEQUENCE [LARGE SCALE GENOMIC DNA]</scope>
    <source>
        <strain evidence="14">Sam_F526FDD3-C0F7-43DB-B204-E231FEF9C926</strain>
    </source>
</reference>
<dbReference type="Proteomes" id="UP000371553">
    <property type="component" value="Unassembled WGS sequence"/>
</dbReference>
<dbReference type="Proteomes" id="UP000517258">
    <property type="component" value="Unassembled WGS sequence"/>
</dbReference>